<feature type="transmembrane region" description="Helical" evidence="8">
    <location>
        <begin position="174"/>
        <end position="195"/>
    </location>
</feature>
<feature type="transmembrane region" description="Helical" evidence="8">
    <location>
        <begin position="665"/>
        <end position="684"/>
    </location>
</feature>
<protein>
    <submittedName>
        <fullName evidence="10">MMPL family transporter</fullName>
    </submittedName>
</protein>
<evidence type="ECO:0000256" key="6">
    <source>
        <dbReference type="ARBA" id="ARBA00023136"/>
    </source>
</evidence>
<dbReference type="PANTHER" id="PTHR33406:SF11">
    <property type="entry name" value="MEMBRANE PROTEIN SCO6666-RELATED"/>
    <property type="match status" value="1"/>
</dbReference>
<feature type="transmembrane region" description="Helical" evidence="8">
    <location>
        <begin position="617"/>
        <end position="636"/>
    </location>
</feature>
<keyword evidence="11" id="KW-1185">Reference proteome</keyword>
<dbReference type="PANTHER" id="PTHR33406">
    <property type="entry name" value="MEMBRANE PROTEIN MJ1562-RELATED"/>
    <property type="match status" value="1"/>
</dbReference>
<comment type="caution">
    <text evidence="10">The sequence shown here is derived from an EMBL/GenBank/DDBJ whole genome shotgun (WGS) entry which is preliminary data.</text>
</comment>
<reference evidence="11" key="1">
    <citation type="journal article" date="2019" name="Int. J. Syst. Evol. Microbiol.">
        <title>The Global Catalogue of Microorganisms (GCM) 10K type strain sequencing project: providing services to taxonomists for standard genome sequencing and annotation.</title>
        <authorList>
            <consortium name="The Broad Institute Genomics Platform"/>
            <consortium name="The Broad Institute Genome Sequencing Center for Infectious Disease"/>
            <person name="Wu L."/>
            <person name="Ma J."/>
        </authorList>
    </citation>
    <scope>NUCLEOTIDE SEQUENCE [LARGE SCALE GENOMIC DNA]</scope>
    <source>
        <strain evidence="11">JCM 14549</strain>
    </source>
</reference>
<dbReference type="Proteomes" id="UP001403094">
    <property type="component" value="Unassembled WGS sequence"/>
</dbReference>
<evidence type="ECO:0000256" key="2">
    <source>
        <dbReference type="ARBA" id="ARBA00010157"/>
    </source>
</evidence>
<evidence type="ECO:0000256" key="8">
    <source>
        <dbReference type="SAM" id="Phobius"/>
    </source>
</evidence>
<organism evidence="10 11">
    <name type="scientific">Streptomyces cheonanensis</name>
    <dbReference type="NCBI Taxonomy" id="312720"/>
    <lineage>
        <taxon>Bacteria</taxon>
        <taxon>Bacillati</taxon>
        <taxon>Actinomycetota</taxon>
        <taxon>Actinomycetes</taxon>
        <taxon>Kitasatosporales</taxon>
        <taxon>Streptomycetaceae</taxon>
        <taxon>Streptomyces</taxon>
    </lineage>
</organism>
<evidence type="ECO:0000256" key="4">
    <source>
        <dbReference type="ARBA" id="ARBA00022692"/>
    </source>
</evidence>
<dbReference type="InterPro" id="IPR000731">
    <property type="entry name" value="SSD"/>
</dbReference>
<gene>
    <name evidence="10" type="ORF">GCM10009757_37880</name>
</gene>
<evidence type="ECO:0000313" key="11">
    <source>
        <dbReference type="Proteomes" id="UP001403094"/>
    </source>
</evidence>
<sequence>MAWQLFRLGRWSFRRRWTVVGIWAVLLLALTGGAATLSGKTHDAFELSGLESTEAFDLIKDRDPTAAPDGATARVVFRAPVGATLTDPAGRQAVTDALAALTTDNVVSVLDPFTTGTISEDGRTGYASVGYAHGAADLTPADRDALEAARTVAEEAGLTAAIGGDVLGIEMDGALAEVIGIALAFVVLALTFGSLVAAGMPLLTALVGVGIGVAAIATLTGFAELGTTTPALGTMLGLAVGIDYALFILSRYQAEVRRGRPLDEAAGHAVGTAGSAVVFAGLTVIIALVGLAVCGIGFLTEMGLAGAFTVAVAVLVALTLLPALLGFAGPRATGRRTRTPRQPTDPAAAPETDDASATRAAAPRTLGRRWAEGLARHRRPALVAGIALAAVAALPAASLQLALPGDSTKPADSDARIAYDLISEHFTAGANGPLLVVIDTDEARDPAAAVDTATESLHALAARDDSHVAAVIPALTGDSPEALHAYTQQRETARLATLTVIPVAGPSDRTTKDLVADLRAALADLPDHTGARAMVTGLTAVDVDISNALIDVFPLYLAVVVGLAVVLLIAVFRSIWVPLKAALGFLFSVGASLGATVAVFQWGWLNALIGLDATGPVLFLLPILLTGILFGLAMDYEVFLVTRMREAYVHGVPARQAVIDGFTHSARVVGAAALIMVGVFAGFTLTDDIILKTIGFALAIGVLVDAFLVRMLIVPAVMFIVGRHIWWMPRALDRLVPTVDVEGEALAGHLARHTAVNTVKSTQKHIA</sequence>
<evidence type="ECO:0000256" key="3">
    <source>
        <dbReference type="ARBA" id="ARBA00022475"/>
    </source>
</evidence>
<feature type="region of interest" description="Disordered" evidence="7">
    <location>
        <begin position="332"/>
        <end position="362"/>
    </location>
</feature>
<dbReference type="RefSeq" id="WP_346071137.1">
    <property type="nucleotide sequence ID" value="NZ_BAAANQ010000007.1"/>
</dbReference>
<dbReference type="InterPro" id="IPR004869">
    <property type="entry name" value="MMPL_dom"/>
</dbReference>
<comment type="subcellular location">
    <subcellularLocation>
        <location evidence="1">Cell membrane</location>
        <topology evidence="1">Multi-pass membrane protein</topology>
    </subcellularLocation>
</comment>
<evidence type="ECO:0000256" key="5">
    <source>
        <dbReference type="ARBA" id="ARBA00022989"/>
    </source>
</evidence>
<keyword evidence="4 8" id="KW-0812">Transmembrane</keyword>
<proteinExistence type="inferred from homology"/>
<feature type="domain" description="SSD" evidence="9">
    <location>
        <begin position="195"/>
        <end position="327"/>
    </location>
</feature>
<dbReference type="PROSITE" id="PS50156">
    <property type="entry name" value="SSD"/>
    <property type="match status" value="1"/>
</dbReference>
<dbReference type="Gene3D" id="1.20.1640.10">
    <property type="entry name" value="Multidrug efflux transporter AcrB transmembrane domain"/>
    <property type="match status" value="2"/>
</dbReference>
<dbReference type="InterPro" id="IPR050545">
    <property type="entry name" value="Mycobact_MmpL"/>
</dbReference>
<feature type="transmembrane region" description="Helical" evidence="8">
    <location>
        <begin position="696"/>
        <end position="721"/>
    </location>
</feature>
<evidence type="ECO:0000313" key="10">
    <source>
        <dbReference type="EMBL" id="GAA2058247.1"/>
    </source>
</evidence>
<feature type="transmembrane region" description="Helical" evidence="8">
    <location>
        <begin position="584"/>
        <end position="605"/>
    </location>
</feature>
<dbReference type="EMBL" id="BAAANQ010000007">
    <property type="protein sequence ID" value="GAA2058247.1"/>
    <property type="molecule type" value="Genomic_DNA"/>
</dbReference>
<name>A0ABP5GX43_9ACTN</name>
<keyword evidence="6 8" id="KW-0472">Membrane</keyword>
<feature type="transmembrane region" description="Helical" evidence="8">
    <location>
        <begin position="202"/>
        <end position="223"/>
    </location>
</feature>
<feature type="transmembrane region" description="Helical" evidence="8">
    <location>
        <begin position="229"/>
        <end position="249"/>
    </location>
</feature>
<evidence type="ECO:0000256" key="7">
    <source>
        <dbReference type="SAM" id="MobiDB-lite"/>
    </source>
</evidence>
<evidence type="ECO:0000256" key="1">
    <source>
        <dbReference type="ARBA" id="ARBA00004651"/>
    </source>
</evidence>
<feature type="compositionally biased region" description="Low complexity" evidence="7">
    <location>
        <begin position="340"/>
        <end position="358"/>
    </location>
</feature>
<feature type="transmembrane region" description="Helical" evidence="8">
    <location>
        <begin position="553"/>
        <end position="572"/>
    </location>
</feature>
<evidence type="ECO:0000259" key="9">
    <source>
        <dbReference type="PROSITE" id="PS50156"/>
    </source>
</evidence>
<keyword evidence="3" id="KW-1003">Cell membrane</keyword>
<feature type="transmembrane region" description="Helical" evidence="8">
    <location>
        <begin position="381"/>
        <end position="403"/>
    </location>
</feature>
<keyword evidence="5 8" id="KW-1133">Transmembrane helix</keyword>
<feature type="transmembrane region" description="Helical" evidence="8">
    <location>
        <begin position="270"/>
        <end position="298"/>
    </location>
</feature>
<dbReference type="SUPFAM" id="SSF82866">
    <property type="entry name" value="Multidrug efflux transporter AcrB transmembrane domain"/>
    <property type="match status" value="2"/>
</dbReference>
<dbReference type="Pfam" id="PF03176">
    <property type="entry name" value="MMPL"/>
    <property type="match status" value="2"/>
</dbReference>
<accession>A0ABP5GX43</accession>
<feature type="transmembrane region" description="Helical" evidence="8">
    <location>
        <begin position="304"/>
        <end position="328"/>
    </location>
</feature>
<comment type="similarity">
    <text evidence="2">Belongs to the resistance-nodulation-cell division (RND) (TC 2.A.6) family. MmpL subfamily.</text>
</comment>